<sequence>MDEPPTDRFVSEEESKQRSEVGEAISIPSSTLVEFNPRSDTIRGELLHVVVGWLIEQGLTSSAQILRDEAAALLRQEHNERKALRAISRAIHEGNWDTAHAQLKKLESITKPDGSANGEIPLRIVSLLQLMPFLLAQQQFLEYVDEDDGQRAHVFFMRRIKPLEGTISKDHFQQLIYLLTCRNVSEAGGMFPIWRGWTPTIGRSQLQSLITKFIGYCDSSPYCRQYEGNFDAGPHIAFKGLEQILANSLSYELLKSQHPSLLRGLATHSVHSILQPLGEQLVPSNLIASIDVNEVRCGNAAARGKHVRLTACEPFLQVHAVVVGTHMGSILWVPLEKKRGESLSGASCDACLKLYQYNTPVRGMTSHERQILLSWSACQAVVLNLGSIMGSASDLLGTSECWMDCVANTFTHTAEVYSSCFFPSGFILATGLSDGTVAVWDMLTGAKMFQRSFSTSAIESLTSNRSGSCYFAASKEGLVRVVDVTTGVLLFTFASPVASEISSIALSPSASLLLVSYRSGILRLWDVLTGDILPQRFEGVESHTRKGASVTFGCVDSHIISGHNDGYLYIWDIGTARSRESSILLSSTAPNGTAEPFQREMAGLHSSSIPGRYYWPMGEAVPPPVRTKLHRSSITDVKFQHHYVVTCSDDGMVCICSGLLSHSR</sequence>
<evidence type="ECO:0000256" key="1">
    <source>
        <dbReference type="ARBA" id="ARBA00022574"/>
    </source>
</evidence>
<keyword evidence="2" id="KW-0677">Repeat</keyword>
<feature type="repeat" description="WD" evidence="4">
    <location>
        <begin position="540"/>
        <end position="581"/>
    </location>
</feature>
<dbReference type="VEuPathDB" id="TriTrypDB:BCY84_16373"/>
<dbReference type="SMART" id="SM00320">
    <property type="entry name" value="WD40"/>
    <property type="match status" value="5"/>
</dbReference>
<dbReference type="PANTHER" id="PTHR22838:SF0">
    <property type="entry name" value="WD REPEAT-CONTAINING PROTEIN 26"/>
    <property type="match status" value="1"/>
</dbReference>
<keyword evidence="1 4" id="KW-0853">WD repeat</keyword>
<dbReference type="Gene3D" id="2.130.10.10">
    <property type="entry name" value="YVTN repeat-like/Quinoprotein amine dehydrogenase"/>
    <property type="match status" value="2"/>
</dbReference>
<dbReference type="PROSITE" id="PS50082">
    <property type="entry name" value="WD_REPEATS_2"/>
    <property type="match status" value="3"/>
</dbReference>
<feature type="repeat" description="WD" evidence="4">
    <location>
        <begin position="409"/>
        <end position="450"/>
    </location>
</feature>
<dbReference type="PROSITE" id="PS00678">
    <property type="entry name" value="WD_REPEATS_1"/>
    <property type="match status" value="2"/>
</dbReference>
<dbReference type="InterPro" id="IPR001680">
    <property type="entry name" value="WD40_rpt"/>
</dbReference>
<dbReference type="PANTHER" id="PTHR22838">
    <property type="entry name" value="WD REPEAT PROTEIN 26-RELATED"/>
    <property type="match status" value="1"/>
</dbReference>
<reference evidence="7 8" key="1">
    <citation type="journal article" date="2019" name="Genome Biol. Evol.">
        <title>Nanopore Sequencing Significantly Improves Genome Assembly of the Protozoan Parasite Trypanosoma cruzi.</title>
        <authorList>
            <person name="Diaz-Viraque F."/>
            <person name="Pita S."/>
            <person name="Greif G."/>
            <person name="de Souza R.C.M."/>
            <person name="Iraola G."/>
            <person name="Robello C."/>
        </authorList>
    </citation>
    <scope>NUCLEOTIDE SEQUENCE [LARGE SCALE GENOMIC DNA]</scope>
    <source>
        <strain evidence="7 8">Berenice</strain>
    </source>
</reference>
<accession>A0A7J6XVU0</accession>
<feature type="region of interest" description="Disordered" evidence="5">
    <location>
        <begin position="1"/>
        <end position="22"/>
    </location>
</feature>
<dbReference type="SUPFAM" id="SSF50978">
    <property type="entry name" value="WD40 repeat-like"/>
    <property type="match status" value="1"/>
</dbReference>
<dbReference type="GO" id="GO:0005840">
    <property type="term" value="C:ribosome"/>
    <property type="evidence" value="ECO:0007669"/>
    <property type="project" value="UniProtKB-KW"/>
</dbReference>
<dbReference type="InterPro" id="IPR019775">
    <property type="entry name" value="WD40_repeat_CS"/>
</dbReference>
<dbReference type="VEuPathDB" id="TriTrypDB:ECC02_008665"/>
<dbReference type="Pfam" id="PF00400">
    <property type="entry name" value="WD40"/>
    <property type="match status" value="3"/>
</dbReference>
<evidence type="ECO:0000259" key="6">
    <source>
        <dbReference type="PROSITE" id="PS50897"/>
    </source>
</evidence>
<feature type="domain" description="CTLH" evidence="6">
    <location>
        <begin position="80"/>
        <end position="151"/>
    </location>
</feature>
<evidence type="ECO:0000256" key="5">
    <source>
        <dbReference type="SAM" id="MobiDB-lite"/>
    </source>
</evidence>
<dbReference type="Proteomes" id="UP000583944">
    <property type="component" value="Unassembled WGS sequence"/>
</dbReference>
<dbReference type="AlphaFoldDB" id="A0A7J6XVU0"/>
<feature type="repeat" description="WD" evidence="4">
    <location>
        <begin position="501"/>
        <end position="535"/>
    </location>
</feature>
<evidence type="ECO:0000256" key="4">
    <source>
        <dbReference type="PROSITE-ProRule" id="PRU00221"/>
    </source>
</evidence>
<keyword evidence="3" id="KW-0689">Ribosomal protein</keyword>
<evidence type="ECO:0000313" key="7">
    <source>
        <dbReference type="EMBL" id="KAF5218423.1"/>
    </source>
</evidence>
<name>A0A7J6XVU0_TRYCR</name>
<protein>
    <recommendedName>
        <fullName evidence="6">CTLH domain-containing protein</fullName>
    </recommendedName>
</protein>
<evidence type="ECO:0000313" key="8">
    <source>
        <dbReference type="Proteomes" id="UP000583944"/>
    </source>
</evidence>
<dbReference type="InterPro" id="IPR006595">
    <property type="entry name" value="CTLH_C"/>
</dbReference>
<dbReference type="PROSITE" id="PS50897">
    <property type="entry name" value="CTLH"/>
    <property type="match status" value="1"/>
</dbReference>
<proteinExistence type="predicted"/>
<evidence type="ECO:0000256" key="3">
    <source>
        <dbReference type="ARBA" id="ARBA00022980"/>
    </source>
</evidence>
<organism evidence="7 8">
    <name type="scientific">Trypanosoma cruzi</name>
    <dbReference type="NCBI Taxonomy" id="5693"/>
    <lineage>
        <taxon>Eukaryota</taxon>
        <taxon>Discoba</taxon>
        <taxon>Euglenozoa</taxon>
        <taxon>Kinetoplastea</taxon>
        <taxon>Metakinetoplastina</taxon>
        <taxon>Trypanosomatida</taxon>
        <taxon>Trypanosomatidae</taxon>
        <taxon>Trypanosoma</taxon>
        <taxon>Schizotrypanum</taxon>
    </lineage>
</organism>
<feature type="compositionally biased region" description="Basic and acidic residues" evidence="5">
    <location>
        <begin position="1"/>
        <end position="21"/>
    </location>
</feature>
<evidence type="ECO:0000256" key="2">
    <source>
        <dbReference type="ARBA" id="ARBA00022737"/>
    </source>
</evidence>
<gene>
    <name evidence="7" type="ORF">ECC02_008665</name>
</gene>
<dbReference type="InterPro" id="IPR015943">
    <property type="entry name" value="WD40/YVTN_repeat-like_dom_sf"/>
</dbReference>
<dbReference type="PROSITE" id="PS50294">
    <property type="entry name" value="WD_REPEATS_REGION"/>
    <property type="match status" value="1"/>
</dbReference>
<keyword evidence="3" id="KW-0687">Ribonucleoprotein</keyword>
<dbReference type="InterPro" id="IPR036322">
    <property type="entry name" value="WD40_repeat_dom_sf"/>
</dbReference>
<dbReference type="InterPro" id="IPR051350">
    <property type="entry name" value="WD_repeat-ST_regulator"/>
</dbReference>
<dbReference type="EMBL" id="JABDHM010000097">
    <property type="protein sequence ID" value="KAF5218423.1"/>
    <property type="molecule type" value="Genomic_DNA"/>
</dbReference>
<comment type="caution">
    <text evidence="7">The sequence shown here is derived from an EMBL/GenBank/DDBJ whole genome shotgun (WGS) entry which is preliminary data.</text>
</comment>